<feature type="compositionally biased region" description="Low complexity" evidence="1">
    <location>
        <begin position="37"/>
        <end position="52"/>
    </location>
</feature>
<reference evidence="2 3" key="1">
    <citation type="submission" date="2023-08" db="EMBL/GenBank/DDBJ databases">
        <title>Black Yeasts Isolated from many extreme environments.</title>
        <authorList>
            <person name="Coleine C."/>
            <person name="Stajich J.E."/>
            <person name="Selbmann L."/>
        </authorList>
    </citation>
    <scope>NUCLEOTIDE SEQUENCE [LARGE SCALE GENOMIC DNA]</scope>
    <source>
        <strain evidence="2 3">CCFEE 536</strain>
    </source>
</reference>
<keyword evidence="3" id="KW-1185">Reference proteome</keyword>
<name>A0ABR0KQN5_9PEZI</name>
<feature type="compositionally biased region" description="Polar residues" evidence="1">
    <location>
        <begin position="349"/>
        <end position="397"/>
    </location>
</feature>
<feature type="compositionally biased region" description="Polar residues" evidence="1">
    <location>
        <begin position="250"/>
        <end position="261"/>
    </location>
</feature>
<evidence type="ECO:0000313" key="3">
    <source>
        <dbReference type="Proteomes" id="UP001357485"/>
    </source>
</evidence>
<feature type="compositionally biased region" description="Polar residues" evidence="1">
    <location>
        <begin position="83"/>
        <end position="92"/>
    </location>
</feature>
<accession>A0ABR0KQN5</accession>
<sequence length="442" mass="48736">MYEDNDGPTSADVALQTPGLYRRSRSHQRTPSNSTVASSGPASPYGPSTSYPQIANAERSPPSSLKIEYGADESSGAFPKSLPTPSHTPTNDSFLPLGYQLYHPSQHYNTNAHTAMKQFAMDHHTGADETPDFSHSARQSVSSFGQDSPATPRTSNEDYEERTPKVPANGEDRLHTAQNWMAMYSQHDFETDIRDVPKFDRTMSDIYQDELYNPANATSAAPSVQTQAVHNSTLLSPYRNVVNERLQAANNARSHSPANSLSRERSPFRQGSPFANVEGFRPSGQILGTAAGVRQQQKAEADAIALARHLPAPPQNPPKTISPKEAMLDYTETEEDAKMPLFPEGHPEYQQQWNRGSQPQYQDATQNNFDNATEQSYSSRRPSSPNFSTSGNKSNFTFLPPAVPGQMPPNPYASQQYRSATSAPLKREQTPEFPAHLTSMES</sequence>
<protein>
    <submittedName>
        <fullName evidence="2">Uncharacterized protein</fullName>
    </submittedName>
</protein>
<organism evidence="2 3">
    <name type="scientific">Cryomyces antarcticus</name>
    <dbReference type="NCBI Taxonomy" id="329879"/>
    <lineage>
        <taxon>Eukaryota</taxon>
        <taxon>Fungi</taxon>
        <taxon>Dikarya</taxon>
        <taxon>Ascomycota</taxon>
        <taxon>Pezizomycotina</taxon>
        <taxon>Dothideomycetes</taxon>
        <taxon>Dothideomycetes incertae sedis</taxon>
        <taxon>Cryomyces</taxon>
    </lineage>
</organism>
<dbReference type="EMBL" id="JAVRRA010025683">
    <property type="protein sequence ID" value="KAK5108487.1"/>
    <property type="molecule type" value="Genomic_DNA"/>
</dbReference>
<proteinExistence type="predicted"/>
<dbReference type="Proteomes" id="UP001357485">
    <property type="component" value="Unassembled WGS sequence"/>
</dbReference>
<feature type="compositionally biased region" description="Pro residues" evidence="1">
    <location>
        <begin position="401"/>
        <end position="411"/>
    </location>
</feature>
<feature type="region of interest" description="Disordered" evidence="1">
    <location>
        <begin position="125"/>
        <end position="172"/>
    </location>
</feature>
<gene>
    <name evidence="2" type="ORF">LTR16_006040</name>
</gene>
<feature type="region of interest" description="Disordered" evidence="1">
    <location>
        <begin position="1"/>
        <end position="92"/>
    </location>
</feature>
<feature type="region of interest" description="Disordered" evidence="1">
    <location>
        <begin position="250"/>
        <end position="273"/>
    </location>
</feature>
<evidence type="ECO:0000313" key="2">
    <source>
        <dbReference type="EMBL" id="KAK5108487.1"/>
    </source>
</evidence>
<feature type="compositionally biased region" description="Polar residues" evidence="1">
    <location>
        <begin position="412"/>
        <end position="422"/>
    </location>
</feature>
<evidence type="ECO:0000256" key="1">
    <source>
        <dbReference type="SAM" id="MobiDB-lite"/>
    </source>
</evidence>
<feature type="non-terminal residue" evidence="2">
    <location>
        <position position="442"/>
    </location>
</feature>
<comment type="caution">
    <text evidence="2">The sequence shown here is derived from an EMBL/GenBank/DDBJ whole genome shotgun (WGS) entry which is preliminary data.</text>
</comment>
<feature type="region of interest" description="Disordered" evidence="1">
    <location>
        <begin position="340"/>
        <end position="442"/>
    </location>
</feature>
<feature type="compositionally biased region" description="Polar residues" evidence="1">
    <location>
        <begin position="136"/>
        <end position="154"/>
    </location>
</feature>